<dbReference type="RefSeq" id="WP_187482596.1">
    <property type="nucleotide sequence ID" value="NZ_CP060695.1"/>
</dbReference>
<protein>
    <submittedName>
        <fullName evidence="3">DUF4174 domain-containing protein</fullName>
    </submittedName>
</protein>
<organism evidence="3 4">
    <name type="scientific">Polaribacter pectinis</name>
    <dbReference type="NCBI Taxonomy" id="2738844"/>
    <lineage>
        <taxon>Bacteria</taxon>
        <taxon>Pseudomonadati</taxon>
        <taxon>Bacteroidota</taxon>
        <taxon>Flavobacteriia</taxon>
        <taxon>Flavobacteriales</taxon>
        <taxon>Flavobacteriaceae</taxon>
    </lineage>
</organism>
<evidence type="ECO:0000259" key="2">
    <source>
        <dbReference type="Pfam" id="PF13778"/>
    </source>
</evidence>
<dbReference type="AlphaFoldDB" id="A0A7G9LAP5"/>
<evidence type="ECO:0000313" key="3">
    <source>
        <dbReference type="EMBL" id="QNM85694.1"/>
    </source>
</evidence>
<feature type="domain" description="DUF4174" evidence="2">
    <location>
        <begin position="23"/>
        <end position="134"/>
    </location>
</feature>
<accession>A0A7G9LAP5</accession>
<keyword evidence="4" id="KW-1185">Reference proteome</keyword>
<dbReference type="EMBL" id="CP060695">
    <property type="protein sequence ID" value="QNM85694.1"/>
    <property type="molecule type" value="Genomic_DNA"/>
</dbReference>
<name>A0A7G9LAP5_9FLAO</name>
<dbReference type="InterPro" id="IPR025232">
    <property type="entry name" value="DUF4174"/>
</dbReference>
<gene>
    <name evidence="3" type="ORF">H9W90_00795</name>
</gene>
<reference evidence="3 4" key="1">
    <citation type="submission" date="2020-08" db="EMBL/GenBank/DDBJ databases">
        <title>Polaribacter sp. L12M9 isolated from gut of the Korean scallop.</title>
        <authorList>
            <person name="Jeong Y.S."/>
        </authorList>
    </citation>
    <scope>NUCLEOTIDE SEQUENCE [LARGE SCALE GENOMIC DNA]</scope>
    <source>
        <strain evidence="3 4">L12M9</strain>
    </source>
</reference>
<dbReference type="Pfam" id="PF13778">
    <property type="entry name" value="DUF4174"/>
    <property type="match status" value="1"/>
</dbReference>
<sequence>MKFKLFSFFLFFGMIVFGQNIKIHQWKNRVLLVYTDNVNSSEFKNQTLIIQEHKKELLDRKLLVYRFTKDVYNFNFKENWHKSNSLYKKYVHNLKPFKVLLIGLDGDVKLEQDSVLTSEKLFAIIDGMPMRKKELKNKN</sequence>
<keyword evidence="1" id="KW-0732">Signal</keyword>
<dbReference type="KEGG" id="ppec:H9W90_00795"/>
<evidence type="ECO:0000313" key="4">
    <source>
        <dbReference type="Proteomes" id="UP000515808"/>
    </source>
</evidence>
<evidence type="ECO:0000256" key="1">
    <source>
        <dbReference type="ARBA" id="ARBA00022729"/>
    </source>
</evidence>
<dbReference type="Proteomes" id="UP000515808">
    <property type="component" value="Chromosome"/>
</dbReference>
<proteinExistence type="predicted"/>